<dbReference type="SUPFAM" id="SSF52266">
    <property type="entry name" value="SGNH hydrolase"/>
    <property type="match status" value="1"/>
</dbReference>
<feature type="domain" description="Sialate O-acetylesterase" evidence="2">
    <location>
        <begin position="109"/>
        <end position="343"/>
    </location>
</feature>
<dbReference type="Gene3D" id="3.40.50.1110">
    <property type="entry name" value="SGNH hydrolase"/>
    <property type="match status" value="1"/>
</dbReference>
<proteinExistence type="predicted"/>
<dbReference type="STRING" id="468056.SAMN05443549_102212"/>
<reference evidence="4" key="1">
    <citation type="submission" date="2016-11" db="EMBL/GenBank/DDBJ databases">
        <authorList>
            <person name="Varghese N."/>
            <person name="Submissions S."/>
        </authorList>
    </citation>
    <scope>NUCLEOTIDE SEQUENCE [LARGE SCALE GENOMIC DNA]</scope>
    <source>
        <strain evidence="4">DSM 19978</strain>
    </source>
</reference>
<dbReference type="InterPro" id="IPR039329">
    <property type="entry name" value="SIAE"/>
</dbReference>
<dbReference type="InterPro" id="IPR036514">
    <property type="entry name" value="SGNH_hydro_sf"/>
</dbReference>
<protein>
    <submittedName>
        <fullName evidence="3">Sialate O-acetylesterase</fullName>
    </submittedName>
</protein>
<keyword evidence="4" id="KW-1185">Reference proteome</keyword>
<dbReference type="PANTHER" id="PTHR22901:SF0">
    <property type="entry name" value="SIALATE O-ACETYLESTERASE"/>
    <property type="match status" value="1"/>
</dbReference>
<dbReference type="Proteomes" id="UP000184516">
    <property type="component" value="Unassembled WGS sequence"/>
</dbReference>
<name>A0A1M5HFP0_9FLAO</name>
<accession>A0A1M5HFP0</accession>
<evidence type="ECO:0000259" key="2">
    <source>
        <dbReference type="Pfam" id="PF03629"/>
    </source>
</evidence>
<dbReference type="RefSeq" id="WP_073369160.1">
    <property type="nucleotide sequence ID" value="NZ_FQWB01000002.1"/>
</dbReference>
<dbReference type="GO" id="GO:0001681">
    <property type="term" value="F:sialate O-acetylesterase activity"/>
    <property type="evidence" value="ECO:0007669"/>
    <property type="project" value="InterPro"/>
</dbReference>
<dbReference type="AlphaFoldDB" id="A0A1M5HFP0"/>
<organism evidence="3 4">
    <name type="scientific">Flavobacterium fluvii</name>
    <dbReference type="NCBI Taxonomy" id="468056"/>
    <lineage>
        <taxon>Bacteria</taxon>
        <taxon>Pseudomonadati</taxon>
        <taxon>Bacteroidota</taxon>
        <taxon>Flavobacteriia</taxon>
        <taxon>Flavobacteriales</taxon>
        <taxon>Flavobacteriaceae</taxon>
        <taxon>Flavobacterium</taxon>
    </lineage>
</organism>
<keyword evidence="1" id="KW-0378">Hydrolase</keyword>
<dbReference type="PANTHER" id="PTHR22901">
    <property type="entry name" value="SIALATE O-ACETYLESTERASE"/>
    <property type="match status" value="1"/>
</dbReference>
<dbReference type="EMBL" id="FQWB01000002">
    <property type="protein sequence ID" value="SHG14632.1"/>
    <property type="molecule type" value="Genomic_DNA"/>
</dbReference>
<dbReference type="Pfam" id="PF03629">
    <property type="entry name" value="SASA"/>
    <property type="match status" value="1"/>
</dbReference>
<dbReference type="OrthoDB" id="9816001at2"/>
<evidence type="ECO:0000256" key="1">
    <source>
        <dbReference type="ARBA" id="ARBA00022801"/>
    </source>
</evidence>
<evidence type="ECO:0000313" key="3">
    <source>
        <dbReference type="EMBL" id="SHG14632.1"/>
    </source>
</evidence>
<sequence length="477" mass="52812">MKIHKQVIIYLICFTFFGSTAFSAIKLPYLFSDNMVLQQQSHPLIWGWSTAGAKVSLVTSWNKKKITITADSKGKWKANVATPAAGGPFEIKISEANNSITIKNVLIGEVWLCSGQSNMEMPMKGFMGQPILGASEAIFDSANDKIRVYTVPKAVQREAQDDSNKATWNEAEPESVANFSATAYYFGRLLYAKLKVPIGLVCSSYGGTPIEGFMDEEALKPFPDVTSFPSKTDTSQKIDNKNATAVYNAMLYPLLGYTFKGCIWYQGESNYNKPKQYETLFPAFVKMLRTKSNDENLPFYYVQIAPYKNKIIESDPKLHSAYLRDAQRKALAVIPNSGMAVTLDIGNEVFIHPWDKETVGKRLAYMALAKTYGLKGFPYASPMYESVSFAGNVATVQFSNTANGFTSYGKPLSNFEIAGADKVFHPAKAVITKGVLTVSSEEVPNPVAVRYAFKDFVVGDLFNTEGFPASSFRTDDW</sequence>
<gene>
    <name evidence="3" type="ORF">SAMN05443549_102212</name>
</gene>
<evidence type="ECO:0000313" key="4">
    <source>
        <dbReference type="Proteomes" id="UP000184516"/>
    </source>
</evidence>
<dbReference type="GO" id="GO:0005975">
    <property type="term" value="P:carbohydrate metabolic process"/>
    <property type="evidence" value="ECO:0007669"/>
    <property type="project" value="TreeGrafter"/>
</dbReference>
<dbReference type="InterPro" id="IPR005181">
    <property type="entry name" value="SASA"/>
</dbReference>